<evidence type="ECO:0000256" key="4">
    <source>
        <dbReference type="ARBA" id="ARBA00022692"/>
    </source>
</evidence>
<dbReference type="GO" id="GO:0009279">
    <property type="term" value="C:cell outer membrane"/>
    <property type="evidence" value="ECO:0007669"/>
    <property type="project" value="UniProtKB-SubCell"/>
</dbReference>
<feature type="domain" description="Secretin/TonB short N-terminal" evidence="9">
    <location>
        <begin position="73"/>
        <end position="124"/>
    </location>
</feature>
<comment type="subcellular location">
    <subcellularLocation>
        <location evidence="1 8">Cell outer membrane</location>
        <topology evidence="1 8">Multi-pass membrane protein</topology>
    </subcellularLocation>
</comment>
<dbReference type="Gene3D" id="2.40.170.20">
    <property type="entry name" value="TonB-dependent receptor, beta-barrel domain"/>
    <property type="match status" value="1"/>
</dbReference>
<keyword evidence="7 8" id="KW-0998">Cell outer membrane</keyword>
<protein>
    <submittedName>
        <fullName evidence="10">TonB-dependent receptor</fullName>
    </submittedName>
</protein>
<dbReference type="InterPro" id="IPR039426">
    <property type="entry name" value="TonB-dep_rcpt-like"/>
</dbReference>
<dbReference type="Proteomes" id="UP000016496">
    <property type="component" value="Unassembled WGS sequence"/>
</dbReference>
<evidence type="ECO:0000313" key="10">
    <source>
        <dbReference type="EMBL" id="ERI84560.1"/>
    </source>
</evidence>
<reference evidence="10 11" key="1">
    <citation type="submission" date="2013-08" db="EMBL/GenBank/DDBJ databases">
        <authorList>
            <person name="Weinstock G."/>
            <person name="Sodergren E."/>
            <person name="Wylie T."/>
            <person name="Fulton L."/>
            <person name="Fulton R."/>
            <person name="Fronick C."/>
            <person name="O'Laughlin M."/>
            <person name="Godfrey J."/>
            <person name="Miner T."/>
            <person name="Herter B."/>
            <person name="Appelbaum E."/>
            <person name="Cordes M."/>
            <person name="Lek S."/>
            <person name="Wollam A."/>
            <person name="Pepin K.H."/>
            <person name="Palsikar V.B."/>
            <person name="Mitreva M."/>
            <person name="Wilson R.K."/>
        </authorList>
    </citation>
    <scope>NUCLEOTIDE SEQUENCE [LARGE SCALE GENOMIC DNA]</scope>
    <source>
        <strain evidence="10 11">F0041</strain>
    </source>
</reference>
<dbReference type="HOGENOM" id="CLU_004317_2_1_10"/>
<dbReference type="GO" id="GO:0015344">
    <property type="term" value="F:siderophore uptake transmembrane transporter activity"/>
    <property type="evidence" value="ECO:0007669"/>
    <property type="project" value="TreeGrafter"/>
</dbReference>
<evidence type="ECO:0000256" key="3">
    <source>
        <dbReference type="ARBA" id="ARBA00022452"/>
    </source>
</evidence>
<gene>
    <name evidence="10" type="ORF">HMPREF1981_02293</name>
</gene>
<dbReference type="PATRIC" id="fig|1321819.3.peg.2115"/>
<dbReference type="InterPro" id="IPR023997">
    <property type="entry name" value="TonB-dep_OMP_SusC/RagA_CS"/>
</dbReference>
<evidence type="ECO:0000256" key="2">
    <source>
        <dbReference type="ARBA" id="ARBA00022448"/>
    </source>
</evidence>
<evidence type="ECO:0000256" key="8">
    <source>
        <dbReference type="PROSITE-ProRule" id="PRU01360"/>
    </source>
</evidence>
<keyword evidence="4 8" id="KW-0812">Transmembrane</keyword>
<dbReference type="PANTHER" id="PTHR30069:SF29">
    <property type="entry name" value="HEMOGLOBIN AND HEMOGLOBIN-HAPTOGLOBIN-BINDING PROTEIN 1-RELATED"/>
    <property type="match status" value="1"/>
</dbReference>
<evidence type="ECO:0000256" key="6">
    <source>
        <dbReference type="ARBA" id="ARBA00023136"/>
    </source>
</evidence>
<dbReference type="InterPro" id="IPR036942">
    <property type="entry name" value="Beta-barrel_TonB_sf"/>
</dbReference>
<dbReference type="AlphaFoldDB" id="U2CJ40"/>
<dbReference type="InterPro" id="IPR023996">
    <property type="entry name" value="TonB-dep_OMP_SusC/RagA"/>
</dbReference>
<evidence type="ECO:0000313" key="11">
    <source>
        <dbReference type="Proteomes" id="UP000016496"/>
    </source>
</evidence>
<dbReference type="SMART" id="SM00965">
    <property type="entry name" value="STN"/>
    <property type="match status" value="1"/>
</dbReference>
<dbReference type="Pfam" id="PF07715">
    <property type="entry name" value="Plug"/>
    <property type="match status" value="1"/>
</dbReference>
<keyword evidence="10" id="KW-0675">Receptor</keyword>
<evidence type="ECO:0000256" key="1">
    <source>
        <dbReference type="ARBA" id="ARBA00004571"/>
    </source>
</evidence>
<dbReference type="InterPro" id="IPR011662">
    <property type="entry name" value="Secretin/TonB_short_N"/>
</dbReference>
<keyword evidence="6 8" id="KW-0472">Membrane</keyword>
<dbReference type="Gene3D" id="2.60.40.1120">
    <property type="entry name" value="Carboxypeptidase-like, regulatory domain"/>
    <property type="match status" value="1"/>
</dbReference>
<dbReference type="Pfam" id="PF07660">
    <property type="entry name" value="STN"/>
    <property type="match status" value="1"/>
</dbReference>
<dbReference type="GO" id="GO:0044718">
    <property type="term" value="P:siderophore transmembrane transport"/>
    <property type="evidence" value="ECO:0007669"/>
    <property type="project" value="TreeGrafter"/>
</dbReference>
<comment type="caution">
    <text evidence="10">The sequence shown here is derived from an EMBL/GenBank/DDBJ whole genome shotgun (WGS) entry which is preliminary data.</text>
</comment>
<proteinExistence type="inferred from homology"/>
<accession>U2CJ40</accession>
<dbReference type="InterPro" id="IPR012910">
    <property type="entry name" value="Plug_dom"/>
</dbReference>
<sequence>MMKKTHSFSVLNPECALNLKLPLKMRISIVLLFMAVFQLSANNGYAQRTGVPISVSNVTIEQVLNKIEESSDYVFLYNDKTINTDRIVSVNNKSGKITEILDHIFRGTNVVYTVVDKQIILSTKKNDQQATASFPLKGTVRDSKGEPLIGVNVKVKGAAVGAITDFDGNFLLEVQEGAIIEISYVGYVTQEVKVAGSKLLQIILQEDNHVLNEVVVTALGIKRAQKALSYNVQEIKNEALTTAKDANFVNSLNGKIAGVTINKSGSGVGGATRVVMRGAKSLEGNNNVLYVVDGIPLFNTSAGDDSGVMGTGRVSSEGIADFNPEDIASISVLSGPSAAALYGSSAANGAILITTKKGESGKVKVDLTSSFEFSNPFVMPRFQNTYGNKRGSYKSWGDKLDTPSSYDPAKDFFRTGSNFMNSATMVFGTEKSQTFISVASTNAGGVVPNNDYERYNFSFNNNMKMLNEKLELGVGAQYIKQKDRNMVSQGQYWNPIVAAYLFPRGEKWEPIKTFERWDPARKIYTQYWPVSEGTFGVQNPYWTAYRNIAENDKDRYIFTANARYHIFDWLNVAGRLRLDKANTYFHRDLYASTNEKWAKPKGNFEYSRTTDDQFYADLMANVDKRFGDYSVVANLGTSFSDYSSDMGGYGGPLQLVPNLFTIGNINPSVGAPSEGGGDRAVRNVALFASIELGWKNMVYLTATGRNDWNSRLVNSKEPSFFYPSIGISGLLSEMINMGQMVDLLKLRASYTQVGAPVSRIGMTPGTYTDKIVGGVIIPNTLYPYTDFKAERTKSYEFGLSFKGLKGLSFDLTLYKSNTYNQTFLGTMPESSGYTGAYLQAGNVQNTGIEASLGYGHKVGEVDFSTNLVFSRNKNEIKEMVKDYKHPDLNYTFDIPEVSKGSTILKVGGSINDVYASKFFKKDGNGYVYVPETGEVNMEVGKPVFLGRTTPDFNMGWNASVSWRGLNFGFTFNGRFGGIVTSSTQAIMDSFGVSEVSAIARDNGGALLPNQGLYDAQKYYEMVGASGESELMGYYTYSATNIRLQQLSLGYRFPAKWFKGYIRGLSLTLIGNNLWMIYNKAPHDPELTPTTGTYGVGNDYFMQPSLRSFGASIKLSF</sequence>
<dbReference type="Gene3D" id="2.170.130.10">
    <property type="entry name" value="TonB-dependent receptor, plug domain"/>
    <property type="match status" value="1"/>
</dbReference>
<comment type="similarity">
    <text evidence="8">Belongs to the TonB-dependent receptor family.</text>
</comment>
<dbReference type="FunFam" id="2.60.40.1120:FF:000003">
    <property type="entry name" value="Outer membrane protein Omp121"/>
    <property type="match status" value="1"/>
</dbReference>
<dbReference type="Pfam" id="PF13715">
    <property type="entry name" value="CarbopepD_reg_2"/>
    <property type="match status" value="1"/>
</dbReference>
<name>U2CJ40_9BACE</name>
<dbReference type="PROSITE" id="PS52016">
    <property type="entry name" value="TONB_DEPENDENT_REC_3"/>
    <property type="match status" value="1"/>
</dbReference>
<organism evidence="10 11">
    <name type="scientific">Bacteroides pyogenes F0041</name>
    <dbReference type="NCBI Taxonomy" id="1321819"/>
    <lineage>
        <taxon>Bacteria</taxon>
        <taxon>Pseudomonadati</taxon>
        <taxon>Bacteroidota</taxon>
        <taxon>Bacteroidia</taxon>
        <taxon>Bacteroidales</taxon>
        <taxon>Bacteroidaceae</taxon>
        <taxon>Bacteroides</taxon>
    </lineage>
</organism>
<keyword evidence="5" id="KW-0732">Signal</keyword>
<dbReference type="SUPFAM" id="SSF49464">
    <property type="entry name" value="Carboxypeptidase regulatory domain-like"/>
    <property type="match status" value="1"/>
</dbReference>
<dbReference type="EMBL" id="AWSV01000122">
    <property type="protein sequence ID" value="ERI84560.1"/>
    <property type="molecule type" value="Genomic_DNA"/>
</dbReference>
<dbReference type="NCBIfam" id="TIGR04057">
    <property type="entry name" value="SusC_RagA_signa"/>
    <property type="match status" value="1"/>
</dbReference>
<keyword evidence="2 8" id="KW-0813">Transport</keyword>
<dbReference type="InterPro" id="IPR037066">
    <property type="entry name" value="Plug_dom_sf"/>
</dbReference>
<dbReference type="SUPFAM" id="SSF56935">
    <property type="entry name" value="Porins"/>
    <property type="match status" value="1"/>
</dbReference>
<evidence type="ECO:0000256" key="7">
    <source>
        <dbReference type="ARBA" id="ARBA00023237"/>
    </source>
</evidence>
<dbReference type="InterPro" id="IPR008969">
    <property type="entry name" value="CarboxyPept-like_regulatory"/>
</dbReference>
<dbReference type="PANTHER" id="PTHR30069">
    <property type="entry name" value="TONB-DEPENDENT OUTER MEMBRANE RECEPTOR"/>
    <property type="match status" value="1"/>
</dbReference>
<dbReference type="NCBIfam" id="TIGR04056">
    <property type="entry name" value="OMP_RagA_SusC"/>
    <property type="match status" value="1"/>
</dbReference>
<evidence type="ECO:0000256" key="5">
    <source>
        <dbReference type="ARBA" id="ARBA00022729"/>
    </source>
</evidence>
<evidence type="ECO:0000259" key="9">
    <source>
        <dbReference type="SMART" id="SM00965"/>
    </source>
</evidence>
<keyword evidence="3 8" id="KW-1134">Transmembrane beta strand</keyword>